<feature type="compositionally biased region" description="Basic and acidic residues" evidence="4">
    <location>
        <begin position="170"/>
        <end position="186"/>
    </location>
</feature>
<feature type="domain" description="Phorbol-ester/DAG-type" evidence="5">
    <location>
        <begin position="281"/>
        <end position="330"/>
    </location>
</feature>
<evidence type="ECO:0000256" key="2">
    <source>
        <dbReference type="ARBA" id="ARBA00022833"/>
    </source>
</evidence>
<dbReference type="PANTHER" id="PTHR46199:SF3">
    <property type="entry name" value="RAC GTPASE-ACTIVATING PROTEIN 1"/>
    <property type="match status" value="1"/>
</dbReference>
<dbReference type="KEGG" id="clec:106667762"/>
<dbReference type="EnsemblMetazoa" id="XM_014395919.2">
    <property type="protein sequence ID" value="XP_014251405.1"/>
    <property type="gene ID" value="LOC106667762"/>
</dbReference>
<dbReference type="CTD" id="36538"/>
<dbReference type="Gene3D" id="1.10.555.10">
    <property type="entry name" value="Rho GTPase activation protein"/>
    <property type="match status" value="1"/>
</dbReference>
<dbReference type="CDD" id="cd04382">
    <property type="entry name" value="RhoGAP_MgcRacGAP"/>
    <property type="match status" value="1"/>
</dbReference>
<dbReference type="GO" id="GO:0032154">
    <property type="term" value="C:cleavage furrow"/>
    <property type="evidence" value="ECO:0007669"/>
    <property type="project" value="TreeGrafter"/>
</dbReference>
<keyword evidence="8" id="KW-1185">Reference proteome</keyword>
<dbReference type="Proteomes" id="UP000494040">
    <property type="component" value="Unassembled WGS sequence"/>
</dbReference>
<dbReference type="Gene3D" id="3.30.60.20">
    <property type="match status" value="1"/>
</dbReference>
<dbReference type="RefSeq" id="XP_014251405.1">
    <property type="nucleotide sequence ID" value="XM_014395919.2"/>
</dbReference>
<dbReference type="PROSITE" id="PS50238">
    <property type="entry name" value="RHOGAP"/>
    <property type="match status" value="1"/>
</dbReference>
<dbReference type="RefSeq" id="XP_024084464.1">
    <property type="nucleotide sequence ID" value="XM_024228696.1"/>
</dbReference>
<feature type="domain" description="Rho-GAP" evidence="6">
    <location>
        <begin position="344"/>
        <end position="532"/>
    </location>
</feature>
<dbReference type="InterPro" id="IPR002219">
    <property type="entry name" value="PKC_DAG/PE"/>
</dbReference>
<dbReference type="OrthoDB" id="2218807at2759"/>
<dbReference type="EnsemblMetazoa" id="XM_024228696.1">
    <property type="protein sequence ID" value="XP_024084464.1"/>
    <property type="gene ID" value="LOC106667762"/>
</dbReference>
<dbReference type="GO" id="GO:0097149">
    <property type="term" value="C:centralspindlin complex"/>
    <property type="evidence" value="ECO:0007669"/>
    <property type="project" value="TreeGrafter"/>
</dbReference>
<dbReference type="SMART" id="SM00109">
    <property type="entry name" value="C1"/>
    <property type="match status" value="1"/>
</dbReference>
<dbReference type="GO" id="GO:0046872">
    <property type="term" value="F:metal ion binding"/>
    <property type="evidence" value="ECO:0007669"/>
    <property type="project" value="UniProtKB-KW"/>
</dbReference>
<evidence type="ECO:0000313" key="7">
    <source>
        <dbReference type="EnsemblMetazoa" id="XP_014251405.1"/>
    </source>
</evidence>
<dbReference type="CDD" id="cd20821">
    <property type="entry name" value="C1_MgcRacGAP"/>
    <property type="match status" value="1"/>
</dbReference>
<name>A0A8I6RX21_CIMLE</name>
<reference evidence="7" key="1">
    <citation type="submission" date="2022-01" db="UniProtKB">
        <authorList>
            <consortium name="EnsemblMetazoa"/>
        </authorList>
    </citation>
    <scope>IDENTIFICATION</scope>
</reference>
<dbReference type="RefSeq" id="XP_014251395.1">
    <property type="nucleotide sequence ID" value="XM_014395909.2"/>
</dbReference>
<dbReference type="PANTHER" id="PTHR46199">
    <property type="entry name" value="RAC GTPASE-ACTIVATING PROTEIN 1"/>
    <property type="match status" value="1"/>
</dbReference>
<dbReference type="AlphaFoldDB" id="A0A8I6RX21"/>
<dbReference type="InterPro" id="IPR000198">
    <property type="entry name" value="RhoGAP_dom"/>
</dbReference>
<accession>A0A8I6RX21</accession>
<evidence type="ECO:0000256" key="3">
    <source>
        <dbReference type="SAM" id="Coils"/>
    </source>
</evidence>
<dbReference type="InterPro" id="IPR008936">
    <property type="entry name" value="Rho_GTPase_activation_prot"/>
</dbReference>
<protein>
    <recommendedName>
        <fullName evidence="9">Rac GTPase-activating protein 1</fullName>
    </recommendedName>
</protein>
<dbReference type="GO" id="GO:0005634">
    <property type="term" value="C:nucleus"/>
    <property type="evidence" value="ECO:0007669"/>
    <property type="project" value="TreeGrafter"/>
</dbReference>
<evidence type="ECO:0008006" key="9">
    <source>
        <dbReference type="Google" id="ProtNLM"/>
    </source>
</evidence>
<organism evidence="7 8">
    <name type="scientific">Cimex lectularius</name>
    <name type="common">Bed bug</name>
    <name type="synonym">Acanthia lectularia</name>
    <dbReference type="NCBI Taxonomy" id="79782"/>
    <lineage>
        <taxon>Eukaryota</taxon>
        <taxon>Metazoa</taxon>
        <taxon>Ecdysozoa</taxon>
        <taxon>Arthropoda</taxon>
        <taxon>Hexapoda</taxon>
        <taxon>Insecta</taxon>
        <taxon>Pterygota</taxon>
        <taxon>Neoptera</taxon>
        <taxon>Paraneoptera</taxon>
        <taxon>Hemiptera</taxon>
        <taxon>Heteroptera</taxon>
        <taxon>Panheteroptera</taxon>
        <taxon>Cimicomorpha</taxon>
        <taxon>Cimicidae</taxon>
        <taxon>Cimex</taxon>
    </lineage>
</organism>
<dbReference type="GO" id="GO:0007266">
    <property type="term" value="P:Rho protein signal transduction"/>
    <property type="evidence" value="ECO:0007669"/>
    <property type="project" value="TreeGrafter"/>
</dbReference>
<dbReference type="SUPFAM" id="SSF48350">
    <property type="entry name" value="GTPase activation domain, GAP"/>
    <property type="match status" value="1"/>
</dbReference>
<dbReference type="GeneID" id="106667762"/>
<dbReference type="GO" id="GO:0000281">
    <property type="term" value="P:mitotic cytokinesis"/>
    <property type="evidence" value="ECO:0007669"/>
    <property type="project" value="TreeGrafter"/>
</dbReference>
<dbReference type="GO" id="GO:0051256">
    <property type="term" value="P:mitotic spindle midzone assembly"/>
    <property type="evidence" value="ECO:0007669"/>
    <property type="project" value="TreeGrafter"/>
</dbReference>
<dbReference type="SMART" id="SM00324">
    <property type="entry name" value="RhoGAP"/>
    <property type="match status" value="1"/>
</dbReference>
<dbReference type="GO" id="GO:0051233">
    <property type="term" value="C:spindle midzone"/>
    <property type="evidence" value="ECO:0007669"/>
    <property type="project" value="TreeGrafter"/>
</dbReference>
<dbReference type="GO" id="GO:0005096">
    <property type="term" value="F:GTPase activator activity"/>
    <property type="evidence" value="ECO:0007669"/>
    <property type="project" value="TreeGrafter"/>
</dbReference>
<dbReference type="Pfam" id="PF00130">
    <property type="entry name" value="C1_1"/>
    <property type="match status" value="1"/>
</dbReference>
<dbReference type="PROSITE" id="PS50081">
    <property type="entry name" value="ZF_DAG_PE_2"/>
    <property type="match status" value="1"/>
</dbReference>
<evidence type="ECO:0000313" key="8">
    <source>
        <dbReference type="Proteomes" id="UP000494040"/>
    </source>
</evidence>
<dbReference type="SUPFAM" id="SSF57889">
    <property type="entry name" value="Cysteine-rich domain"/>
    <property type="match status" value="1"/>
</dbReference>
<keyword evidence="1" id="KW-0479">Metal-binding</keyword>
<sequence length="676" mass="76698">MDVPKEYTELLAIFDSITIYANTVIEACSRVTKSHIDLAKCFEETRKKWKKCVEENGTLLMQLKDNARQITELEKNAQTARRLLDEEKLKTKKATKERDFFESQLDLFREILKNDKDIQEDTKVKLSLVKNWTDRDNDRLDTITEMETTGSVLDDLSYTRDDDSFNTSENEGRGAKRQYITDENVKPTKKRKSMSIKKIEIGKGENVEKVIATTTVTVKHNGPVSATSVVETVPSCFQSLGTPKLPKTESESSLNNEIFRTPSADKLPCTPFGINSINTRPHRFNFKPMIKGEICNVCNRRIKFSSSGAKCKDCKTVCHATCKDKVPLPCVPATTTPSKNNGVGTIADFTPKSAPMVPALVVHCIKEIEARGLNEIGLYRIPGSDKEVKALKERFIKGKGIPNLSQVPDVHTICGCLKEFLRSLKEPLITQIRWDEFARATEVTDEEDRRARLFQIVSQLPQPNRDTLAYIILHLQKVAESPDCKMPVSNLSKMFGPTIIGYSRNEPDNLFAETNLGNKVMSELISIPSEYWESFMKDHDLVPSENEMHKTPSANSLLNFFQTPGRQNFRTVRKMSILQLPLDSEKKNHGQESRCTNRIDLSGVVRLKGQNCRNCLAIHGGKELVVYQKIPTIFLKTIKKKMWPKNFYMTNFGLRIRSSIYLHCFSLTSGRGCTCW</sequence>
<feature type="region of interest" description="Disordered" evidence="4">
    <location>
        <begin position="160"/>
        <end position="187"/>
    </location>
</feature>
<evidence type="ECO:0000259" key="6">
    <source>
        <dbReference type="PROSITE" id="PS50238"/>
    </source>
</evidence>
<keyword evidence="3" id="KW-0175">Coiled coil</keyword>
<dbReference type="OMA" id="CSSEQCF"/>
<evidence type="ECO:0000256" key="1">
    <source>
        <dbReference type="ARBA" id="ARBA00022723"/>
    </source>
</evidence>
<dbReference type="InterPro" id="IPR046349">
    <property type="entry name" value="C1-like_sf"/>
</dbReference>
<evidence type="ECO:0000256" key="4">
    <source>
        <dbReference type="SAM" id="MobiDB-lite"/>
    </source>
</evidence>
<dbReference type="Pfam" id="PF00620">
    <property type="entry name" value="RhoGAP"/>
    <property type="match status" value="1"/>
</dbReference>
<keyword evidence="2" id="KW-0862">Zinc</keyword>
<proteinExistence type="predicted"/>
<feature type="coiled-coil region" evidence="3">
    <location>
        <begin position="60"/>
        <end position="90"/>
    </location>
</feature>
<evidence type="ECO:0000259" key="5">
    <source>
        <dbReference type="PROSITE" id="PS50081"/>
    </source>
</evidence>
<dbReference type="GO" id="GO:0030496">
    <property type="term" value="C:midbody"/>
    <property type="evidence" value="ECO:0007669"/>
    <property type="project" value="TreeGrafter"/>
</dbReference>
<dbReference type="PROSITE" id="PS00479">
    <property type="entry name" value="ZF_DAG_PE_1"/>
    <property type="match status" value="1"/>
</dbReference>
<dbReference type="EnsemblMetazoa" id="XM_014395909.2">
    <property type="protein sequence ID" value="XP_014251395.1"/>
    <property type="gene ID" value="LOC106667762"/>
</dbReference>